<feature type="region of interest" description="Disordered" evidence="7">
    <location>
        <begin position="885"/>
        <end position="910"/>
    </location>
</feature>
<keyword evidence="6" id="KW-0456">Lyase</keyword>
<evidence type="ECO:0000313" key="8">
    <source>
        <dbReference type="EMBL" id="WPH04793.1"/>
    </source>
</evidence>
<evidence type="ECO:0000256" key="4">
    <source>
        <dbReference type="ARBA" id="ARBA00022842"/>
    </source>
</evidence>
<evidence type="ECO:0000256" key="1">
    <source>
        <dbReference type="ARBA" id="ARBA00001946"/>
    </source>
</evidence>
<name>A0AAQ3MCM6_9PEZI</name>
<comment type="cofactor">
    <cofactor evidence="1">
        <name>Mg(2+)</name>
        <dbReference type="ChEBI" id="CHEBI:18420"/>
    </cofactor>
</comment>
<evidence type="ECO:0000256" key="3">
    <source>
        <dbReference type="ARBA" id="ARBA00022723"/>
    </source>
</evidence>
<dbReference type="PANTHER" id="PTHR31739">
    <property type="entry name" value="ENT-COPALYL DIPHOSPHATE SYNTHASE, CHLOROPLASTIC"/>
    <property type="match status" value="1"/>
</dbReference>
<gene>
    <name evidence="8" type="ORF">R9X50_00768900</name>
</gene>
<comment type="similarity">
    <text evidence="2">Belongs to the terpene synthase family.</text>
</comment>
<sequence>MDFSTSSPMDLSTRAQALVASLAKANGDVGYMSCAVYDTAWVAMVAKPTADGEQWLFPQCFQYVLDTQQADGAWPTYAADVDGILNTTASLLAIKKHLDTPLQLTTPSAEELSERLTRGQAALQILLDGWDVDATTHVGFEFLVPTLLQLLADQDMAFDFPGRTALMAQNKAKLSKFRVEFLYSKHKTTAIHSLEAFLPTLDYNKVRHHKDFGAMMASPSSTAAYLMKSTPWDHEAEAYLHDVLQLGAGRGSGGIPSAFPSTYFEVTWMLTTLLKNEYTAGELGFGESQQLAELLSKALHNQGGLLGFAPSVQPDVDDTAKTLTTLSVLGHPASPQGMLERFEQETHFKTYDGERNPSFSANCNVLVALLSQQDPSIYQNQITKIVRFLVDIWWNADGWIEDKWNLSQHYSTMLMADAFSAVIKLWDAGELPLLPEQLVRDGLVISLFQALVRTLQTQNEDGSWGTRGSKEETSYAVLTIAKASVLPVAEGLLPVITKALEAGKNFIATSQETAPAYLWIEKVSYGSEALSESYTLAALKSNIPEKSSLSTKTRDLVSIPEKNVKQFTKFYSMIPLFSKSPAWRLQAALIEGYLFLPSLKEMRLDIFPRSGMEDDRYFEYIPFTWTSNNNLENSFISSKALNDMMVVSFLNYQADEFMEAVVGRYFGDRSKDVLNVIDHIFASLDQQKQDSDVEFSDAAEDDHAPAGPTDPLTPPSDVSSDQEDSADNMVAKSKPSLGDVRNVLQRFITHVMNHSAVTSASPLLQASVRNELRIFLLAHMDQASDNDRFATQSNIATIGAAFETPRSSFYRWVQSTSSDHTSCPYSFMLYQCILTEELSNKGEIFPSVEEKYIAEAMCRHLAVLCRMYNDYGSIHRDKDEKNLNSINFPDFHSSTPSSSPSSPPSSSTTNENLLKARLWTLAEYERENVERAFEKLRVLAGNDKEGERTLQKMRVFVNVTDLYGQIYVARDIASRM</sequence>
<dbReference type="Gene3D" id="1.50.10.20">
    <property type="match status" value="1"/>
</dbReference>
<accession>A0AAQ3MCM6</accession>
<evidence type="ECO:0000256" key="5">
    <source>
        <dbReference type="ARBA" id="ARBA00023235"/>
    </source>
</evidence>
<keyword evidence="4" id="KW-0460">Magnesium</keyword>
<protein>
    <recommendedName>
        <fullName evidence="10">Ent-kaurene synthase</fullName>
    </recommendedName>
</protein>
<evidence type="ECO:0000313" key="9">
    <source>
        <dbReference type="Proteomes" id="UP001303373"/>
    </source>
</evidence>
<dbReference type="PIRSF" id="PIRSF036498">
    <property type="entry name" value="Ent-kaurene_synthase_fungi"/>
    <property type="match status" value="1"/>
</dbReference>
<evidence type="ECO:0000256" key="6">
    <source>
        <dbReference type="ARBA" id="ARBA00023239"/>
    </source>
</evidence>
<dbReference type="AlphaFoldDB" id="A0AAQ3MCM6"/>
<evidence type="ECO:0000256" key="7">
    <source>
        <dbReference type="SAM" id="MobiDB-lite"/>
    </source>
</evidence>
<dbReference type="Gene3D" id="1.50.10.160">
    <property type="match status" value="1"/>
</dbReference>
<proteinExistence type="inferred from homology"/>
<keyword evidence="9" id="KW-1185">Reference proteome</keyword>
<dbReference type="InterPro" id="IPR017057">
    <property type="entry name" value="Ent-kaurene_synthase_fun"/>
</dbReference>
<dbReference type="InterPro" id="IPR050148">
    <property type="entry name" value="Terpene_synthase-like"/>
</dbReference>
<dbReference type="SUPFAM" id="SSF48239">
    <property type="entry name" value="Terpenoid cyclases/Protein prenyltransferases"/>
    <property type="match status" value="1"/>
</dbReference>
<dbReference type="PANTHER" id="PTHR31739:SF25">
    <property type="entry name" value="(E,E)-GERANYLLINALOOL SYNTHASE"/>
    <property type="match status" value="1"/>
</dbReference>
<reference evidence="8 9" key="1">
    <citation type="submission" date="2023-11" db="EMBL/GenBank/DDBJ databases">
        <title>An acidophilic fungus is an integral part of prey digestion in a carnivorous sundew plant.</title>
        <authorList>
            <person name="Tsai I.J."/>
        </authorList>
    </citation>
    <scope>NUCLEOTIDE SEQUENCE [LARGE SCALE GENOMIC DNA]</scope>
    <source>
        <strain evidence="8">169a</strain>
    </source>
</reference>
<dbReference type="GO" id="GO:0016853">
    <property type="term" value="F:isomerase activity"/>
    <property type="evidence" value="ECO:0007669"/>
    <property type="project" value="UniProtKB-KW"/>
</dbReference>
<keyword evidence="3" id="KW-0479">Metal-binding</keyword>
<dbReference type="EMBL" id="CP138593">
    <property type="protein sequence ID" value="WPH04793.1"/>
    <property type="molecule type" value="Genomic_DNA"/>
</dbReference>
<keyword evidence="5" id="KW-0413">Isomerase</keyword>
<feature type="compositionally biased region" description="Low complexity" evidence="7">
    <location>
        <begin position="893"/>
        <end position="909"/>
    </location>
</feature>
<dbReference type="GO" id="GO:0016102">
    <property type="term" value="P:diterpenoid biosynthetic process"/>
    <property type="evidence" value="ECO:0007669"/>
    <property type="project" value="TreeGrafter"/>
</dbReference>
<dbReference type="Proteomes" id="UP001303373">
    <property type="component" value="Chromosome 14"/>
</dbReference>
<evidence type="ECO:0000256" key="2">
    <source>
        <dbReference type="ARBA" id="ARBA00006333"/>
    </source>
</evidence>
<dbReference type="GO" id="GO:0000287">
    <property type="term" value="F:magnesium ion binding"/>
    <property type="evidence" value="ECO:0007669"/>
    <property type="project" value="TreeGrafter"/>
</dbReference>
<organism evidence="8 9">
    <name type="scientific">Acrodontium crateriforme</name>
    <dbReference type="NCBI Taxonomy" id="150365"/>
    <lineage>
        <taxon>Eukaryota</taxon>
        <taxon>Fungi</taxon>
        <taxon>Dikarya</taxon>
        <taxon>Ascomycota</taxon>
        <taxon>Pezizomycotina</taxon>
        <taxon>Dothideomycetes</taxon>
        <taxon>Dothideomycetidae</taxon>
        <taxon>Mycosphaerellales</taxon>
        <taxon>Teratosphaeriaceae</taxon>
        <taxon>Acrodontium</taxon>
    </lineage>
</organism>
<evidence type="ECO:0008006" key="10">
    <source>
        <dbReference type="Google" id="ProtNLM"/>
    </source>
</evidence>
<dbReference type="InterPro" id="IPR008930">
    <property type="entry name" value="Terpenoid_cyclase/PrenylTrfase"/>
</dbReference>
<feature type="region of interest" description="Disordered" evidence="7">
    <location>
        <begin position="691"/>
        <end position="733"/>
    </location>
</feature>
<dbReference type="GO" id="GO:0010333">
    <property type="term" value="F:terpene synthase activity"/>
    <property type="evidence" value="ECO:0007669"/>
    <property type="project" value="InterPro"/>
</dbReference>